<dbReference type="InterPro" id="IPR006020">
    <property type="entry name" value="PTB/PI_dom"/>
</dbReference>
<dbReference type="InterPro" id="IPR039576">
    <property type="entry name" value="APBB1/2/3"/>
</dbReference>
<dbReference type="PANTHER" id="PTHR14058:SF5">
    <property type="entry name" value="AMYLOID BETA PRECURSOR PROTEIN BINDING FAMILY B MEMBER 1"/>
    <property type="match status" value="1"/>
</dbReference>
<dbReference type="SMART" id="SM00456">
    <property type="entry name" value="WW"/>
    <property type="match status" value="1"/>
</dbReference>
<dbReference type="GO" id="GO:0006355">
    <property type="term" value="P:regulation of DNA-templated transcription"/>
    <property type="evidence" value="ECO:0007669"/>
    <property type="project" value="TreeGrafter"/>
</dbReference>
<feature type="region of interest" description="Disordered" evidence="3">
    <location>
        <begin position="219"/>
        <end position="252"/>
    </location>
</feature>
<keyword evidence="1" id="KW-0597">Phosphoprotein</keyword>
<proteinExistence type="predicted"/>
<sequence length="637" mass="70830">IQQREEERVRNQENEQGQHCTGTNAKWLKEGQNQLRKVAERQQDQNINSDQDLNHNESPDGNPNHNSLVMDQQEEDSEQNPSSKTLRSLCSDLNEPLLIDTLETPHGKEEEEEEKEDRDEEESLLLPTGGERDTDSSEAQSSSESQRYDSGEVKDTCLLFQGRNAAPSDEDSSCMSLSQGSTANKSYWDRSAFETDTDLPAGWMRVRDESGTYYWHIPTGTTQWEPPSPLEEGEAPERPSSTSPAITPNVEPQVREEDAMADQTLKDFEGATLRYASINLNCSQSEEKEKMNSLINDPEAKVFAVRSLGWVEISEEEMAPGKSSVAVNNCIRQLSYHKHNLHDTAGIWGEGKDMLLVLENEILNLIDPLGQTLLHTQPIVSIRVWGVGRDNGRDFAYVARDKLTHVLKCHVFRCDTPAKNIATSMHDICSKIMAQRKSSKSSLNRLNIDPSKLADIPFQEFPAPKNELVQRFQVCYLGNVPVAKPVGMDLVNVALDTAMNSKDKEEWTSVTVNVASATLTIITAETEEVLSECRVRFLSFMGVGKDVHTFAFIMAEGPGDFICHMFWCEPNAASLSEAVQAACMLRYQKCLDARPPSTSSCLPGPPADSVARRVGSSVKKGVQSLLGSFKRSGSQTP</sequence>
<dbReference type="GO" id="GO:0001540">
    <property type="term" value="F:amyloid-beta binding"/>
    <property type="evidence" value="ECO:0007669"/>
    <property type="project" value="InterPro"/>
</dbReference>
<dbReference type="GO" id="GO:0005737">
    <property type="term" value="C:cytoplasm"/>
    <property type="evidence" value="ECO:0007669"/>
    <property type="project" value="TreeGrafter"/>
</dbReference>
<dbReference type="PROSITE" id="PS01179">
    <property type="entry name" value="PID"/>
    <property type="match status" value="2"/>
</dbReference>
<dbReference type="FunFam" id="2.30.29.30:FF:000019">
    <property type="entry name" value="Amyloid beta (A4) precursor protein-binding, family B, member 1 (Fe65)"/>
    <property type="match status" value="1"/>
</dbReference>
<dbReference type="Gene3D" id="2.30.29.30">
    <property type="entry name" value="Pleckstrin-homology domain (PH domain)/Phosphotyrosine-binding domain (PTB)"/>
    <property type="match status" value="2"/>
</dbReference>
<feature type="compositionally biased region" description="Acidic residues" evidence="3">
    <location>
        <begin position="110"/>
        <end position="123"/>
    </location>
</feature>
<evidence type="ECO:0000256" key="1">
    <source>
        <dbReference type="ARBA" id="ARBA00022553"/>
    </source>
</evidence>
<dbReference type="InterPro" id="IPR036020">
    <property type="entry name" value="WW_dom_sf"/>
</dbReference>
<feature type="region of interest" description="Disordered" evidence="3">
    <location>
        <begin position="1"/>
        <end position="153"/>
    </location>
</feature>
<dbReference type="Pfam" id="PF00397">
    <property type="entry name" value="WW"/>
    <property type="match status" value="1"/>
</dbReference>
<protein>
    <submittedName>
        <fullName evidence="6">Amyloid beta protein binding family B member 1</fullName>
    </submittedName>
</protein>
<dbReference type="CDD" id="cd01271">
    <property type="entry name" value="PTB2_Fe65"/>
    <property type="match status" value="1"/>
</dbReference>
<reference evidence="6" key="2">
    <citation type="submission" date="2025-09" db="UniProtKB">
        <authorList>
            <consortium name="Ensembl"/>
        </authorList>
    </citation>
    <scope>IDENTIFICATION</scope>
</reference>
<keyword evidence="7" id="KW-1185">Reference proteome</keyword>
<feature type="domain" description="PID" evidence="4">
    <location>
        <begin position="303"/>
        <end position="436"/>
    </location>
</feature>
<dbReference type="InterPro" id="IPR001202">
    <property type="entry name" value="WW_dom"/>
</dbReference>
<dbReference type="PROSITE" id="PS01159">
    <property type="entry name" value="WW_DOMAIN_1"/>
    <property type="match status" value="1"/>
</dbReference>
<dbReference type="Proteomes" id="UP000472277">
    <property type="component" value="Chromosome 19"/>
</dbReference>
<organism evidence="6 7">
    <name type="scientific">Salmo trutta</name>
    <name type="common">Brown trout</name>
    <dbReference type="NCBI Taxonomy" id="8032"/>
    <lineage>
        <taxon>Eukaryota</taxon>
        <taxon>Metazoa</taxon>
        <taxon>Chordata</taxon>
        <taxon>Craniata</taxon>
        <taxon>Vertebrata</taxon>
        <taxon>Euteleostomi</taxon>
        <taxon>Actinopterygii</taxon>
        <taxon>Neopterygii</taxon>
        <taxon>Teleostei</taxon>
        <taxon>Protacanthopterygii</taxon>
        <taxon>Salmoniformes</taxon>
        <taxon>Salmonidae</taxon>
        <taxon>Salmoninae</taxon>
        <taxon>Salmo</taxon>
    </lineage>
</organism>
<dbReference type="PANTHER" id="PTHR14058">
    <property type="entry name" value="AMYLOID BETA A4 PRECURSOR PROTEIN-BINDING FAMILY B"/>
    <property type="match status" value="1"/>
</dbReference>
<dbReference type="PROSITE" id="PS50020">
    <property type="entry name" value="WW_DOMAIN_2"/>
    <property type="match status" value="1"/>
</dbReference>
<name>A0A673YSV2_SALTR</name>
<evidence type="ECO:0000256" key="2">
    <source>
        <dbReference type="ARBA" id="ARBA00022737"/>
    </source>
</evidence>
<gene>
    <name evidence="6" type="primary">APBB1</name>
    <name evidence="6" type="synonym">LOC115154588</name>
</gene>
<dbReference type="SUPFAM" id="SSF51045">
    <property type="entry name" value="WW domain"/>
    <property type="match status" value="1"/>
</dbReference>
<dbReference type="CDD" id="cd00201">
    <property type="entry name" value="WW"/>
    <property type="match status" value="1"/>
</dbReference>
<dbReference type="Gene3D" id="2.20.70.10">
    <property type="match status" value="1"/>
</dbReference>
<dbReference type="FunFam" id="2.30.29.30:FF:000034">
    <property type="entry name" value="amyloid beta A4 precursor protein-binding family B member 2"/>
    <property type="match status" value="1"/>
</dbReference>
<dbReference type="CDD" id="cd01272">
    <property type="entry name" value="PTB1_Fe65"/>
    <property type="match status" value="1"/>
</dbReference>
<dbReference type="InterPro" id="IPR011993">
    <property type="entry name" value="PH-like_dom_sf"/>
</dbReference>
<feature type="compositionally biased region" description="Polar residues" evidence="3">
    <location>
        <begin position="79"/>
        <end position="88"/>
    </location>
</feature>
<feature type="domain" description="WW" evidence="5">
    <location>
        <begin position="197"/>
        <end position="229"/>
    </location>
</feature>
<dbReference type="SMART" id="SM00462">
    <property type="entry name" value="PTB"/>
    <property type="match status" value="2"/>
</dbReference>
<dbReference type="GeneTree" id="ENSGT00390000000002"/>
<dbReference type="Ensembl" id="ENSSTUT00000039604.1">
    <property type="protein sequence ID" value="ENSSTUP00000037878.1"/>
    <property type="gene ID" value="ENSSTUG00000016036.1"/>
</dbReference>
<feature type="compositionally biased region" description="Basic and acidic residues" evidence="3">
    <location>
        <begin position="1"/>
        <end position="13"/>
    </location>
</feature>
<dbReference type="SUPFAM" id="SSF50729">
    <property type="entry name" value="PH domain-like"/>
    <property type="match status" value="2"/>
</dbReference>
<evidence type="ECO:0000259" key="4">
    <source>
        <dbReference type="PROSITE" id="PS01179"/>
    </source>
</evidence>
<dbReference type="Pfam" id="PF00640">
    <property type="entry name" value="PID"/>
    <property type="match status" value="2"/>
</dbReference>
<reference evidence="6" key="1">
    <citation type="submission" date="2025-08" db="UniProtKB">
        <authorList>
            <consortium name="Ensembl"/>
        </authorList>
    </citation>
    <scope>IDENTIFICATION</scope>
</reference>
<feature type="compositionally biased region" description="Polar residues" evidence="3">
    <location>
        <begin position="59"/>
        <end position="70"/>
    </location>
</feature>
<feature type="domain" description="PID" evidence="4">
    <location>
        <begin position="472"/>
        <end position="596"/>
    </location>
</feature>
<dbReference type="AlphaFoldDB" id="A0A673YSV2"/>
<dbReference type="GO" id="GO:0005634">
    <property type="term" value="C:nucleus"/>
    <property type="evidence" value="ECO:0007669"/>
    <property type="project" value="TreeGrafter"/>
</dbReference>
<dbReference type="FunFam" id="2.20.70.10:FF:000003">
    <property type="entry name" value="amyloid beta A4 precursor protein-binding family B member 2"/>
    <property type="match status" value="1"/>
</dbReference>
<evidence type="ECO:0000313" key="6">
    <source>
        <dbReference type="Ensembl" id="ENSSTUP00000037878.1"/>
    </source>
</evidence>
<evidence type="ECO:0000256" key="3">
    <source>
        <dbReference type="SAM" id="MobiDB-lite"/>
    </source>
</evidence>
<keyword evidence="2" id="KW-0677">Repeat</keyword>
<evidence type="ECO:0000259" key="5">
    <source>
        <dbReference type="PROSITE" id="PS50020"/>
    </source>
</evidence>
<accession>A0A673YSV2</accession>
<evidence type="ECO:0000313" key="7">
    <source>
        <dbReference type="Proteomes" id="UP000472277"/>
    </source>
</evidence>